<dbReference type="Proteomes" id="UP000322634">
    <property type="component" value="Unassembled WGS sequence"/>
</dbReference>
<accession>A0A5D0UK30</accession>
<gene>
    <name evidence="1" type="ORF">FXF65_03070</name>
</gene>
<protein>
    <submittedName>
        <fullName evidence="1">Uncharacterized protein</fullName>
    </submittedName>
</protein>
<dbReference type="RefSeq" id="WP_148348111.1">
    <property type="nucleotide sequence ID" value="NZ_JBHSBF010000019.1"/>
</dbReference>
<proteinExistence type="predicted"/>
<keyword evidence="2" id="KW-1185">Reference proteome</keyword>
<sequence>MATTPRRTPAHQLFIDLLYGFHVQNGKARCEELAELASRIRALHPDYRGGDATGMSANNIYKILHGRLMTLPGSRQLNVLVLCMQHFAYEAHIRNHDPGCAALPGWQALLSRADALDRYQQAEGRFLPEASGDAEQPLRPPAPVPTATAASAELIAAGSIRLNPVELHELVALGDYTRMLAVRVAEGDRRALYEVALVLGTADPPGNQRAAVFAMAAAAAAPGASVASGLLTPDAEFDVRQAAWHARILAHAVEAHGDHDAARVFDRCADRVDNPGQRAWAP</sequence>
<evidence type="ECO:0000313" key="1">
    <source>
        <dbReference type="EMBL" id="TYC18738.1"/>
    </source>
</evidence>
<evidence type="ECO:0000313" key="2">
    <source>
        <dbReference type="Proteomes" id="UP000322634"/>
    </source>
</evidence>
<reference evidence="1 2" key="1">
    <citation type="submission" date="2019-08" db="EMBL/GenBank/DDBJ databases">
        <title>Actinomadura sp. nov. CYP1-5 isolated from mountain soil.</title>
        <authorList>
            <person name="Songsumanus A."/>
            <person name="Kuncharoen N."/>
            <person name="Kudo T."/>
            <person name="Yuki M."/>
            <person name="Igarashi Y."/>
            <person name="Tanasupawat S."/>
        </authorList>
    </citation>
    <scope>NUCLEOTIDE SEQUENCE [LARGE SCALE GENOMIC DNA]</scope>
    <source>
        <strain evidence="1 2">GKU157</strain>
    </source>
</reference>
<dbReference type="AlphaFoldDB" id="A0A5D0UK30"/>
<organism evidence="1 2">
    <name type="scientific">Actinomadura syzygii</name>
    <dbReference type="NCBI Taxonomy" id="1427538"/>
    <lineage>
        <taxon>Bacteria</taxon>
        <taxon>Bacillati</taxon>
        <taxon>Actinomycetota</taxon>
        <taxon>Actinomycetes</taxon>
        <taxon>Streptosporangiales</taxon>
        <taxon>Thermomonosporaceae</taxon>
        <taxon>Actinomadura</taxon>
    </lineage>
</organism>
<comment type="caution">
    <text evidence="1">The sequence shown here is derived from an EMBL/GenBank/DDBJ whole genome shotgun (WGS) entry which is preliminary data.</text>
</comment>
<dbReference type="EMBL" id="VSFF01000001">
    <property type="protein sequence ID" value="TYC18738.1"/>
    <property type="molecule type" value="Genomic_DNA"/>
</dbReference>
<dbReference type="OrthoDB" id="3478256at2"/>
<name>A0A5D0UK30_9ACTN</name>